<dbReference type="Proteomes" id="UP000005408">
    <property type="component" value="Unassembled WGS sequence"/>
</dbReference>
<dbReference type="EnsemblMetazoa" id="G6164.6">
    <property type="protein sequence ID" value="G6164.6:cds"/>
    <property type="gene ID" value="G6164"/>
</dbReference>
<evidence type="ECO:0000256" key="5">
    <source>
        <dbReference type="SAM" id="Phobius"/>
    </source>
</evidence>
<evidence type="ECO:0008006" key="8">
    <source>
        <dbReference type="Google" id="ProtNLM"/>
    </source>
</evidence>
<dbReference type="PANTHER" id="PTHR10924:SF27">
    <property type="entry name" value="SOLUTE CARRIER FAMILY 49 MEMBER 4"/>
    <property type="match status" value="1"/>
</dbReference>
<dbReference type="SUPFAM" id="SSF103473">
    <property type="entry name" value="MFS general substrate transporter"/>
    <property type="match status" value="1"/>
</dbReference>
<dbReference type="Gene3D" id="1.20.1250.20">
    <property type="entry name" value="MFS general substrate transporter like domains"/>
    <property type="match status" value="2"/>
</dbReference>
<dbReference type="InterPro" id="IPR036259">
    <property type="entry name" value="MFS_trans_sf"/>
</dbReference>
<evidence type="ECO:0000256" key="4">
    <source>
        <dbReference type="ARBA" id="ARBA00023136"/>
    </source>
</evidence>
<evidence type="ECO:0000256" key="3">
    <source>
        <dbReference type="ARBA" id="ARBA00022989"/>
    </source>
</evidence>
<feature type="transmembrane region" description="Helical" evidence="5">
    <location>
        <begin position="444"/>
        <end position="463"/>
    </location>
</feature>
<dbReference type="OrthoDB" id="422206at2759"/>
<feature type="transmembrane region" description="Helical" evidence="5">
    <location>
        <begin position="123"/>
        <end position="148"/>
    </location>
</feature>
<dbReference type="AlphaFoldDB" id="A0A8W8NKE9"/>
<keyword evidence="4 5" id="KW-0472">Membrane</keyword>
<protein>
    <recommendedName>
        <fullName evidence="8">Disrupted in renal carcinoma protein 2-like protein</fullName>
    </recommendedName>
</protein>
<feature type="transmembrane region" description="Helical" evidence="5">
    <location>
        <begin position="351"/>
        <end position="370"/>
    </location>
</feature>
<evidence type="ECO:0000256" key="2">
    <source>
        <dbReference type="ARBA" id="ARBA00022692"/>
    </source>
</evidence>
<dbReference type="Pfam" id="PF07690">
    <property type="entry name" value="MFS_1"/>
    <property type="match status" value="1"/>
</dbReference>
<dbReference type="PANTHER" id="PTHR10924">
    <property type="entry name" value="MAJOR FACILITATOR SUPERFAMILY PROTEIN-RELATED"/>
    <property type="match status" value="1"/>
</dbReference>
<dbReference type="EnsemblMetazoa" id="G6164.1">
    <property type="protein sequence ID" value="G6164.1:cds"/>
    <property type="gene ID" value="G6164"/>
</dbReference>
<dbReference type="GO" id="GO:0016020">
    <property type="term" value="C:membrane"/>
    <property type="evidence" value="ECO:0007669"/>
    <property type="project" value="UniProtKB-SubCell"/>
</dbReference>
<feature type="transmembrane region" description="Helical" evidence="5">
    <location>
        <begin position="26"/>
        <end position="46"/>
    </location>
</feature>
<feature type="transmembrane region" description="Helical" evidence="5">
    <location>
        <begin position="413"/>
        <end position="438"/>
    </location>
</feature>
<dbReference type="InterPro" id="IPR011701">
    <property type="entry name" value="MFS"/>
</dbReference>
<comment type="subcellular location">
    <subcellularLocation>
        <location evidence="1">Membrane</location>
        <topology evidence="1">Multi-pass membrane protein</topology>
    </subcellularLocation>
</comment>
<evidence type="ECO:0000313" key="6">
    <source>
        <dbReference type="EnsemblMetazoa" id="G6164.6:cds"/>
    </source>
</evidence>
<keyword evidence="7" id="KW-1185">Reference proteome</keyword>
<keyword evidence="3 5" id="KW-1133">Transmembrane helix</keyword>
<reference evidence="6" key="1">
    <citation type="submission" date="2022-08" db="UniProtKB">
        <authorList>
            <consortium name="EnsemblMetazoa"/>
        </authorList>
    </citation>
    <scope>IDENTIFICATION</scope>
    <source>
        <strain evidence="6">05x7-T-G4-1.051#20</strain>
    </source>
</reference>
<name>A0A8W8NKE9_MAGGI</name>
<feature type="transmembrane region" description="Helical" evidence="5">
    <location>
        <begin position="154"/>
        <end position="174"/>
    </location>
</feature>
<dbReference type="OMA" id="IGGICIN"/>
<sequence length="503" mass="54687">MNKEMDDPTASPLPADGQLQVYTRRWYVLTMFGMVNFTQNLVWNTWGPITQSAKAVFGWSDSQIGQFANMGNIAYLVTVFPVCYLIGKLGLRFSILGCTLLIFIGTGLRCITYEKEAATWLSYVCSVLNGIGGTVPFAGPSLVASTWFPLSERATATAVSSVFMYMGVGLSFIIGSEWVPPPLEVNSTGDVGFTADIESISRLSSSNSDSAMYTSNHSVKVINMDSMRTDIMNLLYSECGLAGLIFLLCLLYLPAKPPTPPSTSASVQRTNYKESLGSVARNKSLILLGLANAIPNGVFGSWQAVLDVLLDPVGMNQSEVGWLGFYMTAAGGVSGLLIGRFSDIFLRHTKFFLILMNGGAVLGYVWFSLMSSGIIPISKVEIYISAIIGGMLINGSFPLVYEMGSELAFPVSEAVVGGLLTCFMEIFAILFLLVLLIPDIGTSWMNWSLSGSLLLGFVLLFLFPARYKRTDINNVVVHVNAEDKYDDSVNRNTITGHLASYDE</sequence>
<organism evidence="6 7">
    <name type="scientific">Magallana gigas</name>
    <name type="common">Pacific oyster</name>
    <name type="synonym">Crassostrea gigas</name>
    <dbReference type="NCBI Taxonomy" id="29159"/>
    <lineage>
        <taxon>Eukaryota</taxon>
        <taxon>Metazoa</taxon>
        <taxon>Spiralia</taxon>
        <taxon>Lophotrochozoa</taxon>
        <taxon>Mollusca</taxon>
        <taxon>Bivalvia</taxon>
        <taxon>Autobranchia</taxon>
        <taxon>Pteriomorphia</taxon>
        <taxon>Ostreida</taxon>
        <taxon>Ostreoidea</taxon>
        <taxon>Ostreidae</taxon>
        <taxon>Magallana</taxon>
    </lineage>
</organism>
<feature type="transmembrane region" description="Helical" evidence="5">
    <location>
        <begin position="320"/>
        <end position="339"/>
    </location>
</feature>
<feature type="transmembrane region" description="Helical" evidence="5">
    <location>
        <begin position="234"/>
        <end position="253"/>
    </location>
</feature>
<accession>A0A8W8NKE9</accession>
<feature type="transmembrane region" description="Helical" evidence="5">
    <location>
        <begin position="67"/>
        <end position="87"/>
    </location>
</feature>
<feature type="transmembrane region" description="Helical" evidence="5">
    <location>
        <begin position="382"/>
        <end position="401"/>
    </location>
</feature>
<proteinExistence type="predicted"/>
<keyword evidence="2 5" id="KW-0812">Transmembrane</keyword>
<feature type="transmembrane region" description="Helical" evidence="5">
    <location>
        <begin position="93"/>
        <end position="111"/>
    </location>
</feature>
<dbReference type="GO" id="GO:0022857">
    <property type="term" value="F:transmembrane transporter activity"/>
    <property type="evidence" value="ECO:0007669"/>
    <property type="project" value="InterPro"/>
</dbReference>
<dbReference type="InterPro" id="IPR049680">
    <property type="entry name" value="FLVCR1-2_SLC49-like"/>
</dbReference>
<evidence type="ECO:0000313" key="7">
    <source>
        <dbReference type="Proteomes" id="UP000005408"/>
    </source>
</evidence>
<evidence type="ECO:0000256" key="1">
    <source>
        <dbReference type="ARBA" id="ARBA00004141"/>
    </source>
</evidence>